<sequence length="285" mass="32344">MIRKMNVETPQGSILESVIFKSQQAKTVIIVITGVEGNIQNNPFYTAIGKKLSSEGIDFVVAHTKDAFNQTKSINQITAQTEIFGASVESFADSDNDVQAYLNWALSKKYQHIILGGQSLGANKVIHYLATHSNVPIDKFLLLSPVDIDVLRRSVSQEQREYISEQKESSKGKNRLPFKLFRWLSCDVDTADEWLFDDTLNNVHFKKNMDFSQVERIYASGALIIGTRDRFAGGDPSGYLKNINNHFKTKARNELVFIKDTGHIYRGKEYVLANEILNLINKWKY</sequence>
<reference evidence="1" key="1">
    <citation type="submission" date="2018-01" db="EMBL/GenBank/DDBJ databases">
        <title>Genome sequnecing of Lactobacillus formosensis KACC 18721.</title>
        <authorList>
            <person name="Kim S.-J."/>
            <person name="Heo J."/>
        </authorList>
    </citation>
    <scope>NUCLEOTIDE SEQUENCE</scope>
    <source>
        <strain evidence="1">KACC 18721</strain>
    </source>
</reference>
<gene>
    <name evidence="1" type="ORF">C2R26_02630</name>
</gene>
<dbReference type="EMBL" id="PPWZ01000013">
    <property type="protein sequence ID" value="POH37545.1"/>
    <property type="molecule type" value="Genomic_DNA"/>
</dbReference>
<dbReference type="AlphaFoldDB" id="A0A2P4R8H9"/>
<dbReference type="InterPro" id="IPR029058">
    <property type="entry name" value="AB_hydrolase_fold"/>
</dbReference>
<dbReference type="GO" id="GO:0016787">
    <property type="term" value="F:hydrolase activity"/>
    <property type="evidence" value="ECO:0007669"/>
    <property type="project" value="UniProtKB-KW"/>
</dbReference>
<proteinExistence type="predicted"/>
<name>A0A2P4R8H9_9LACO</name>
<dbReference type="SUPFAM" id="SSF53474">
    <property type="entry name" value="alpha/beta-Hydrolases"/>
    <property type="match status" value="1"/>
</dbReference>
<dbReference type="Gene3D" id="3.40.50.1820">
    <property type="entry name" value="alpha/beta hydrolase"/>
    <property type="match status" value="1"/>
</dbReference>
<accession>A0A2P4R8H9</accession>
<keyword evidence="1" id="KW-0378">Hydrolase</keyword>
<protein>
    <submittedName>
        <fullName evidence="1">Alpha/beta hydrolase</fullName>
    </submittedName>
</protein>
<organism evidence="1">
    <name type="scientific">Companilactobacillus formosensis</name>
    <dbReference type="NCBI Taxonomy" id="1617889"/>
    <lineage>
        <taxon>Bacteria</taxon>
        <taxon>Bacillati</taxon>
        <taxon>Bacillota</taxon>
        <taxon>Bacilli</taxon>
        <taxon>Lactobacillales</taxon>
        <taxon>Lactobacillaceae</taxon>
        <taxon>Companilactobacillus</taxon>
    </lineage>
</organism>
<evidence type="ECO:0000313" key="1">
    <source>
        <dbReference type="EMBL" id="POH37545.1"/>
    </source>
</evidence>
<comment type="caution">
    <text evidence="1">The sequence shown here is derived from an EMBL/GenBank/DDBJ whole genome shotgun (WGS) entry which is preliminary data.</text>
</comment>